<dbReference type="SUPFAM" id="SSF49265">
    <property type="entry name" value="Fibronectin type III"/>
    <property type="match status" value="1"/>
</dbReference>
<evidence type="ECO:0000259" key="1">
    <source>
        <dbReference type="PROSITE" id="PS50853"/>
    </source>
</evidence>
<dbReference type="InterPro" id="IPR003961">
    <property type="entry name" value="FN3_dom"/>
</dbReference>
<evidence type="ECO:0000313" key="3">
    <source>
        <dbReference type="Proteomes" id="UP000677054"/>
    </source>
</evidence>
<accession>A0A7R8XDV0</accession>
<dbReference type="EMBL" id="CAJPEV010000837">
    <property type="protein sequence ID" value="CAG0888963.1"/>
    <property type="molecule type" value="Genomic_DNA"/>
</dbReference>
<dbReference type="PROSITE" id="PS50853">
    <property type="entry name" value="FN3"/>
    <property type="match status" value="1"/>
</dbReference>
<keyword evidence="3" id="KW-1185">Reference proteome</keyword>
<proteinExistence type="predicted"/>
<dbReference type="CDD" id="cd00063">
    <property type="entry name" value="FN3"/>
    <property type="match status" value="1"/>
</dbReference>
<dbReference type="AlphaFoldDB" id="A0A7R8XDV0"/>
<reference evidence="2" key="1">
    <citation type="submission" date="2020-11" db="EMBL/GenBank/DDBJ databases">
        <authorList>
            <person name="Tran Van P."/>
        </authorList>
    </citation>
    <scope>NUCLEOTIDE SEQUENCE</scope>
</reference>
<name>A0A7R8XDV0_9CRUS</name>
<organism evidence="2">
    <name type="scientific">Darwinula stevensoni</name>
    <dbReference type="NCBI Taxonomy" id="69355"/>
    <lineage>
        <taxon>Eukaryota</taxon>
        <taxon>Metazoa</taxon>
        <taxon>Ecdysozoa</taxon>
        <taxon>Arthropoda</taxon>
        <taxon>Crustacea</taxon>
        <taxon>Oligostraca</taxon>
        <taxon>Ostracoda</taxon>
        <taxon>Podocopa</taxon>
        <taxon>Podocopida</taxon>
        <taxon>Darwinulocopina</taxon>
        <taxon>Darwinuloidea</taxon>
        <taxon>Darwinulidae</taxon>
        <taxon>Darwinula</taxon>
    </lineage>
</organism>
<dbReference type="Pfam" id="PF00041">
    <property type="entry name" value="fn3"/>
    <property type="match status" value="1"/>
</dbReference>
<evidence type="ECO:0000313" key="2">
    <source>
        <dbReference type="EMBL" id="CAD7245353.1"/>
    </source>
</evidence>
<dbReference type="InterPro" id="IPR036116">
    <property type="entry name" value="FN3_sf"/>
</dbReference>
<protein>
    <recommendedName>
        <fullName evidence="1">Fibronectin type-III domain-containing protein</fullName>
    </recommendedName>
</protein>
<dbReference type="Proteomes" id="UP000677054">
    <property type="component" value="Unassembled WGS sequence"/>
</dbReference>
<dbReference type="EMBL" id="LR900354">
    <property type="protein sequence ID" value="CAD7245353.1"/>
    <property type="molecule type" value="Genomic_DNA"/>
</dbReference>
<dbReference type="InterPro" id="IPR013783">
    <property type="entry name" value="Ig-like_fold"/>
</dbReference>
<dbReference type="SMART" id="SM00060">
    <property type="entry name" value="FN3"/>
    <property type="match status" value="1"/>
</dbReference>
<dbReference type="Gene3D" id="2.60.40.10">
    <property type="entry name" value="Immunoglobulins"/>
    <property type="match status" value="1"/>
</dbReference>
<dbReference type="OrthoDB" id="10253954at2759"/>
<feature type="domain" description="Fibronectin type-III" evidence="1">
    <location>
        <begin position="6"/>
        <end position="123"/>
    </location>
</feature>
<sequence>MAPRSPPKQVRAKYLSGTSLAIWWLKPEITMQATYYCRRNHDLKLTAYKVYYTRNPEQEIKDWSSQLVASFSEGNYRRYATLETFTLLSGLAPLTIYTVRVQAYTTNGPTPLSSPLQVKTQYRVVRDDPRDVPLAYQRPCPAVNHIRTFQGFLLWAFMGSSA</sequence>
<gene>
    <name evidence="2" type="ORF">DSTB1V02_LOCUS5227</name>
</gene>